<comment type="caution">
    <text evidence="2">The sequence shown here is derived from an EMBL/GenBank/DDBJ whole genome shotgun (WGS) entry which is preliminary data.</text>
</comment>
<evidence type="ECO:0000313" key="2">
    <source>
        <dbReference type="EMBL" id="TQD91140.1"/>
    </source>
</evidence>
<feature type="compositionally biased region" description="Low complexity" evidence="1">
    <location>
        <begin position="95"/>
        <end position="130"/>
    </location>
</feature>
<evidence type="ECO:0000256" key="1">
    <source>
        <dbReference type="SAM" id="MobiDB-lite"/>
    </source>
</evidence>
<feature type="region of interest" description="Disordered" evidence="1">
    <location>
        <begin position="64"/>
        <end position="133"/>
    </location>
</feature>
<dbReference type="AlphaFoldDB" id="A0A540LXB3"/>
<dbReference type="Proteomes" id="UP000315295">
    <property type="component" value="Unassembled WGS sequence"/>
</dbReference>
<sequence>METVVGNLCSPFLLSQLGNSRPCLLKLRTSAASRVFKGCFAAAIKVRAAASGAVIEVEPTEPIVVQNDGISSNSRRFSPSPSPRTIPHPPPPPSHLLTPTTMTPLDSPPSIRSTAPSSTRPTPSSFLTSPISSPRASLSYSLINRM</sequence>
<gene>
    <name evidence="2" type="ORF">C1H46_023259</name>
</gene>
<protein>
    <submittedName>
        <fullName evidence="2">Uncharacterized protein</fullName>
    </submittedName>
</protein>
<reference evidence="2 3" key="1">
    <citation type="journal article" date="2019" name="G3 (Bethesda)">
        <title>Sequencing of a Wild Apple (Malus baccata) Genome Unravels the Differences Between Cultivated and Wild Apple Species Regarding Disease Resistance and Cold Tolerance.</title>
        <authorList>
            <person name="Chen X."/>
        </authorList>
    </citation>
    <scope>NUCLEOTIDE SEQUENCE [LARGE SCALE GENOMIC DNA]</scope>
    <source>
        <strain evidence="3">cv. Shandingzi</strain>
        <tissue evidence="2">Leaves</tissue>
    </source>
</reference>
<dbReference type="EMBL" id="VIEB01000430">
    <property type="protein sequence ID" value="TQD91140.1"/>
    <property type="molecule type" value="Genomic_DNA"/>
</dbReference>
<feature type="compositionally biased region" description="Low complexity" evidence="1">
    <location>
        <begin position="64"/>
        <end position="79"/>
    </location>
</feature>
<organism evidence="2 3">
    <name type="scientific">Malus baccata</name>
    <name type="common">Siberian crab apple</name>
    <name type="synonym">Pyrus baccata</name>
    <dbReference type="NCBI Taxonomy" id="106549"/>
    <lineage>
        <taxon>Eukaryota</taxon>
        <taxon>Viridiplantae</taxon>
        <taxon>Streptophyta</taxon>
        <taxon>Embryophyta</taxon>
        <taxon>Tracheophyta</taxon>
        <taxon>Spermatophyta</taxon>
        <taxon>Magnoliopsida</taxon>
        <taxon>eudicotyledons</taxon>
        <taxon>Gunneridae</taxon>
        <taxon>Pentapetalae</taxon>
        <taxon>rosids</taxon>
        <taxon>fabids</taxon>
        <taxon>Rosales</taxon>
        <taxon>Rosaceae</taxon>
        <taxon>Amygdaloideae</taxon>
        <taxon>Maleae</taxon>
        <taxon>Malus</taxon>
    </lineage>
</organism>
<proteinExistence type="predicted"/>
<feature type="compositionally biased region" description="Pro residues" evidence="1">
    <location>
        <begin position="80"/>
        <end position="94"/>
    </location>
</feature>
<dbReference type="STRING" id="106549.A0A540LXB3"/>
<keyword evidence="3" id="KW-1185">Reference proteome</keyword>
<name>A0A540LXB3_MALBA</name>
<evidence type="ECO:0000313" key="3">
    <source>
        <dbReference type="Proteomes" id="UP000315295"/>
    </source>
</evidence>
<accession>A0A540LXB3</accession>